<dbReference type="InterPro" id="IPR034732">
    <property type="entry name" value="EPHD"/>
</dbReference>
<feature type="domain" description="PHD-type" evidence="7">
    <location>
        <begin position="2"/>
        <end position="117"/>
    </location>
</feature>
<dbReference type="PROSITE" id="PS51805">
    <property type="entry name" value="EPHD"/>
    <property type="match status" value="1"/>
</dbReference>
<organism evidence="8 9">
    <name type="scientific">Hermetia illucens</name>
    <name type="common">Black soldier fly</name>
    <dbReference type="NCBI Taxonomy" id="343691"/>
    <lineage>
        <taxon>Eukaryota</taxon>
        <taxon>Metazoa</taxon>
        <taxon>Ecdysozoa</taxon>
        <taxon>Arthropoda</taxon>
        <taxon>Hexapoda</taxon>
        <taxon>Insecta</taxon>
        <taxon>Pterygota</taxon>
        <taxon>Neoptera</taxon>
        <taxon>Endopterygota</taxon>
        <taxon>Diptera</taxon>
        <taxon>Brachycera</taxon>
        <taxon>Stratiomyomorpha</taxon>
        <taxon>Stratiomyidae</taxon>
        <taxon>Hermetiinae</taxon>
        <taxon>Hermetia</taxon>
    </lineage>
</organism>
<dbReference type="Pfam" id="PF13771">
    <property type="entry name" value="zf-HC5HC2H"/>
    <property type="match status" value="1"/>
</dbReference>
<evidence type="ECO:0000256" key="4">
    <source>
        <dbReference type="PROSITE-ProRule" id="PRU00175"/>
    </source>
</evidence>
<evidence type="ECO:0000313" key="8">
    <source>
        <dbReference type="EMBL" id="CAD7087428.1"/>
    </source>
</evidence>
<evidence type="ECO:0000256" key="2">
    <source>
        <dbReference type="ARBA" id="ARBA00022771"/>
    </source>
</evidence>
<dbReference type="EMBL" id="LR899012">
    <property type="protein sequence ID" value="CAD7087428.1"/>
    <property type="molecule type" value="Genomic_DNA"/>
</dbReference>
<dbReference type="PANTHER" id="PTHR12420:SF42">
    <property type="entry name" value="G2_M PHASE-SPECIFIC E3 UBIQUITIN-PROTEIN LIGASE"/>
    <property type="match status" value="1"/>
</dbReference>
<dbReference type="InterPro" id="IPR051188">
    <property type="entry name" value="PHD-type_Zinc_Finger"/>
</dbReference>
<feature type="domain" description="RING-type" evidence="6">
    <location>
        <begin position="130"/>
        <end position="178"/>
    </location>
</feature>
<feature type="region of interest" description="Disordered" evidence="5">
    <location>
        <begin position="332"/>
        <end position="351"/>
    </location>
</feature>
<evidence type="ECO:0008006" key="10">
    <source>
        <dbReference type="Google" id="ProtNLM"/>
    </source>
</evidence>
<keyword evidence="1" id="KW-0479">Metal-binding</keyword>
<keyword evidence="2 4" id="KW-0863">Zinc-finger</keyword>
<dbReference type="PANTHER" id="PTHR12420">
    <property type="entry name" value="PHD FINGER PROTEIN"/>
    <property type="match status" value="1"/>
</dbReference>
<dbReference type="SUPFAM" id="SSF57903">
    <property type="entry name" value="FYVE/PHD zinc finger"/>
    <property type="match status" value="1"/>
</dbReference>
<dbReference type="InParanoid" id="A0A7R8YVK9"/>
<accession>A0A7R8YVK9</accession>
<evidence type="ECO:0000256" key="3">
    <source>
        <dbReference type="ARBA" id="ARBA00022833"/>
    </source>
</evidence>
<keyword evidence="3" id="KW-0862">Zinc</keyword>
<name>A0A7R8YVK9_HERIL</name>
<evidence type="ECO:0000259" key="7">
    <source>
        <dbReference type="PROSITE" id="PS51805"/>
    </source>
</evidence>
<feature type="region of interest" description="Disordered" evidence="5">
    <location>
        <begin position="493"/>
        <end position="584"/>
    </location>
</feature>
<dbReference type="InterPro" id="IPR001841">
    <property type="entry name" value="Znf_RING"/>
</dbReference>
<dbReference type="InterPro" id="IPR059102">
    <property type="entry name" value="PHD_PHF7/G2E3-like"/>
</dbReference>
<evidence type="ECO:0000256" key="5">
    <source>
        <dbReference type="SAM" id="MobiDB-lite"/>
    </source>
</evidence>
<dbReference type="GO" id="GO:0008270">
    <property type="term" value="F:zinc ion binding"/>
    <property type="evidence" value="ECO:0007669"/>
    <property type="project" value="UniProtKB-KW"/>
</dbReference>
<protein>
    <recommendedName>
        <fullName evidence="10">G2/M phase-specific E3 ubiquitin-protein ligase</fullName>
    </recommendedName>
</protein>
<evidence type="ECO:0000256" key="1">
    <source>
        <dbReference type="ARBA" id="ARBA00022723"/>
    </source>
</evidence>
<dbReference type="Proteomes" id="UP000594454">
    <property type="component" value="Chromosome 4"/>
</dbReference>
<evidence type="ECO:0000313" key="9">
    <source>
        <dbReference type="Proteomes" id="UP000594454"/>
    </source>
</evidence>
<dbReference type="PROSITE" id="PS50089">
    <property type="entry name" value="ZF_RING_2"/>
    <property type="match status" value="1"/>
</dbReference>
<dbReference type="InterPro" id="IPR011011">
    <property type="entry name" value="Znf_FYVE_PHD"/>
</dbReference>
<dbReference type="OrthoDB" id="512616at2759"/>
<evidence type="ECO:0000259" key="6">
    <source>
        <dbReference type="PROSITE" id="PS50089"/>
    </source>
</evidence>
<feature type="compositionally biased region" description="Acidic residues" evidence="5">
    <location>
        <begin position="287"/>
        <end position="296"/>
    </location>
</feature>
<dbReference type="Gene3D" id="3.30.40.10">
    <property type="entry name" value="Zinc/RING finger domain, C3HC4 (zinc finger)"/>
    <property type="match status" value="2"/>
</dbReference>
<dbReference type="AlphaFoldDB" id="A0A7R8YVK9"/>
<dbReference type="InterPro" id="IPR013083">
    <property type="entry name" value="Znf_RING/FYVE/PHD"/>
</dbReference>
<feature type="compositionally biased region" description="Polar residues" evidence="5">
    <location>
        <begin position="332"/>
        <end position="346"/>
    </location>
</feature>
<gene>
    <name evidence="8" type="ORF">HERILL_LOCUS10137</name>
</gene>
<feature type="compositionally biased region" description="Low complexity" evidence="5">
    <location>
        <begin position="521"/>
        <end position="572"/>
    </location>
</feature>
<sequence>MTKKCILCKMELDDPVKLGEFKTYKSISAHYYCLLLTTQLLQNGSDNAGILGFLPADIMTEERRIRNQICCFCKKPSANLACCAPKCSRVFHLYCGLENDAICHFKDDYRTICGKHHHQERKKCTKNDECVICCESMGAYHRVLSILAPCCRSGWFHKWCIAKFALNAGYFFKCPLCNNRDVFRARLVHKGIFVPDRDATWELEPNAFSELLVRPDSCSAENCKCPRGRSYRCYPYVLLTCNTCGSKAAHTLCMPEAVETYTCDGCSTIISNNQPESQNRSIADVPNIEDNDNNNEAENENVDVENLDEEDQDGNESVDSLLLAYVRRKDVSSNGGRESAGSTDVSGDSVLFEESKEEKKNFKDDISEEDINLIYKSVRKRKTSLIDSSSGDLSFFSKRAKGSSASIDSLFFDEINRSFHDTDNGCAKAKSDSPTICSDEVLFKSKALHPVTPTTELLADSKCIASAKTLSLKKKKSGGDLTLEVFQTFGNGQAPVDSEEKVSSFQCVDSEASPNEKEDSIIVLSDSSSDVPAQSSDLSYSPSPDTDQSTSTPSSTSTQSVSSESFSTYSSNSHRHVSRIAPLSGSSNARVTRLRNRAKSMYADCPDKGVQVYRRSTRLRSKSNSNVRRSLRLRAKSTDKIYKDDLIYITELEDNEIKRKPFCSEKDILHLFVERVNCDNSLERSKFNGELIFN</sequence>
<dbReference type="GO" id="GO:0005634">
    <property type="term" value="C:nucleus"/>
    <property type="evidence" value="ECO:0007669"/>
    <property type="project" value="TreeGrafter"/>
</dbReference>
<feature type="region of interest" description="Disordered" evidence="5">
    <location>
        <begin position="276"/>
        <end position="296"/>
    </location>
</feature>
<proteinExistence type="predicted"/>
<keyword evidence="9" id="KW-1185">Reference proteome</keyword>
<dbReference type="Pfam" id="PF26054">
    <property type="entry name" value="PHD_G2E3"/>
    <property type="match status" value="1"/>
</dbReference>
<reference evidence="8 9" key="1">
    <citation type="submission" date="2020-11" db="EMBL/GenBank/DDBJ databases">
        <authorList>
            <person name="Wallbank WR R."/>
            <person name="Pardo Diaz C."/>
            <person name="Kozak K."/>
            <person name="Martin S."/>
            <person name="Jiggins C."/>
            <person name="Moest M."/>
            <person name="Warren A I."/>
            <person name="Generalovic N T."/>
            <person name="Byers J.R.P. K."/>
            <person name="Montejo-Kovacevich G."/>
            <person name="Yen C E."/>
        </authorList>
    </citation>
    <scope>NUCLEOTIDE SEQUENCE [LARGE SCALE GENOMIC DNA]</scope>
</reference>